<evidence type="ECO:0000259" key="5">
    <source>
        <dbReference type="Pfam" id="PF00535"/>
    </source>
</evidence>
<keyword evidence="4" id="KW-0812">Transmembrane</keyword>
<dbReference type="STRING" id="547042.BACCOPRO_01724"/>
<gene>
    <name evidence="6" type="ORF">BACCOPRO_01724</name>
</gene>
<proteinExistence type="inferred from homology"/>
<dbReference type="InterPro" id="IPR029044">
    <property type="entry name" value="Nucleotide-diphossugar_trans"/>
</dbReference>
<sequence length="271" mass="31808">MESLKFSVLLSIYYKENVIAFKECIDSIFHQNLLPNEVVLVKDGPLTEELNLVIKDYISQYPIIKIVNLEKNQGLGKALNKGLQSCTNNLIARMDTDDIAKPNRFERQIQIFKEHPEIDVCSSWIEEFEENTTNILSTKKLPETHSEIVYYAKHRCPINHPVVMYKKEAVLNVGGYEGFPEDYRLWIKMLMNGSKFYNIQESLLYFRFSKDMIKRRGGWKYAINDIKSQLSFYRMGFLSLPILLYNIGIRIIVRLVPNSLRTFIYKKCLRK</sequence>
<dbReference type="SUPFAM" id="SSF53448">
    <property type="entry name" value="Nucleotide-diphospho-sugar transferases"/>
    <property type="match status" value="1"/>
</dbReference>
<accession>S0FCU9</accession>
<dbReference type="Gene3D" id="3.90.550.10">
    <property type="entry name" value="Spore Coat Polysaccharide Biosynthesis Protein SpsA, Chain A"/>
    <property type="match status" value="1"/>
</dbReference>
<dbReference type="GeneID" id="78404483"/>
<dbReference type="PANTHER" id="PTHR43685">
    <property type="entry name" value="GLYCOSYLTRANSFERASE"/>
    <property type="match status" value="1"/>
</dbReference>
<dbReference type="AlphaFoldDB" id="S0FCU9"/>
<dbReference type="InterPro" id="IPR001173">
    <property type="entry name" value="Glyco_trans_2-like"/>
</dbReference>
<keyword evidence="2 6" id="KW-0328">Glycosyltransferase</keyword>
<keyword evidence="3 6" id="KW-0808">Transferase</keyword>
<evidence type="ECO:0000256" key="3">
    <source>
        <dbReference type="ARBA" id="ARBA00022679"/>
    </source>
</evidence>
<dbReference type="eggNOG" id="COG1215">
    <property type="taxonomic scope" value="Bacteria"/>
</dbReference>
<evidence type="ECO:0000313" key="7">
    <source>
        <dbReference type="Proteomes" id="UP000014073"/>
    </source>
</evidence>
<dbReference type="EMBL" id="ACBW01000121">
    <property type="protein sequence ID" value="EEF76226.1"/>
    <property type="molecule type" value="Genomic_DNA"/>
</dbReference>
<evidence type="ECO:0000256" key="2">
    <source>
        <dbReference type="ARBA" id="ARBA00022676"/>
    </source>
</evidence>
<dbReference type="OrthoDB" id="9815829at2"/>
<evidence type="ECO:0000256" key="1">
    <source>
        <dbReference type="ARBA" id="ARBA00006739"/>
    </source>
</evidence>
<dbReference type="Proteomes" id="UP000014073">
    <property type="component" value="Unassembled WGS sequence"/>
</dbReference>
<name>S0FCU9_9BACT</name>
<feature type="transmembrane region" description="Helical" evidence="4">
    <location>
        <begin position="232"/>
        <end position="253"/>
    </location>
</feature>
<dbReference type="PANTHER" id="PTHR43685:SF5">
    <property type="entry name" value="GLYCOSYLTRANSFERASE EPSE-RELATED"/>
    <property type="match status" value="1"/>
</dbReference>
<dbReference type="EC" id="2.4.-.-" evidence="6"/>
<evidence type="ECO:0000313" key="6">
    <source>
        <dbReference type="EMBL" id="EEF76226.1"/>
    </source>
</evidence>
<feature type="domain" description="Glycosyltransferase 2-like" evidence="5">
    <location>
        <begin position="21"/>
        <end position="147"/>
    </location>
</feature>
<comment type="caution">
    <text evidence="6">The sequence shown here is derived from an EMBL/GenBank/DDBJ whole genome shotgun (WGS) entry which is preliminary data.</text>
</comment>
<keyword evidence="4" id="KW-1133">Transmembrane helix</keyword>
<evidence type="ECO:0000256" key="4">
    <source>
        <dbReference type="SAM" id="Phobius"/>
    </source>
</evidence>
<dbReference type="InterPro" id="IPR050834">
    <property type="entry name" value="Glycosyltransf_2"/>
</dbReference>
<dbReference type="HOGENOM" id="CLU_025996_0_9_10"/>
<dbReference type="Pfam" id="PF00535">
    <property type="entry name" value="Glycos_transf_2"/>
    <property type="match status" value="1"/>
</dbReference>
<keyword evidence="4" id="KW-0472">Membrane</keyword>
<organism evidence="6 7">
    <name type="scientific">Phocaeicola coprophilus DSM 18228 = JCM 13818</name>
    <dbReference type="NCBI Taxonomy" id="547042"/>
    <lineage>
        <taxon>Bacteria</taxon>
        <taxon>Pseudomonadati</taxon>
        <taxon>Bacteroidota</taxon>
        <taxon>Bacteroidia</taxon>
        <taxon>Bacteroidales</taxon>
        <taxon>Bacteroidaceae</taxon>
        <taxon>Phocaeicola</taxon>
    </lineage>
</organism>
<dbReference type="GO" id="GO:0016757">
    <property type="term" value="F:glycosyltransferase activity"/>
    <property type="evidence" value="ECO:0007669"/>
    <property type="project" value="UniProtKB-KW"/>
</dbReference>
<keyword evidence="7" id="KW-1185">Reference proteome</keyword>
<dbReference type="RefSeq" id="WP_008142395.1">
    <property type="nucleotide sequence ID" value="NZ_EQ973638.1"/>
</dbReference>
<comment type="similarity">
    <text evidence="1">Belongs to the glycosyltransferase 2 family.</text>
</comment>
<protein>
    <submittedName>
        <fullName evidence="6">Glycosyltransferase, group 2 family protein</fullName>
        <ecNumber evidence="6">2.4.-.-</ecNumber>
    </submittedName>
</protein>
<reference evidence="6 7" key="1">
    <citation type="submission" date="2008-12" db="EMBL/GenBank/DDBJ databases">
        <authorList>
            <person name="Fulton L."/>
            <person name="Clifton S."/>
            <person name="Fulton B."/>
            <person name="Xu J."/>
            <person name="Minx P."/>
            <person name="Pepin K.H."/>
            <person name="Johnson M."/>
            <person name="Bhonagiri V."/>
            <person name="Nash W.E."/>
            <person name="Mardis E.R."/>
            <person name="Wilson R.K."/>
        </authorList>
    </citation>
    <scope>NUCLEOTIDE SEQUENCE [LARGE SCALE GENOMIC DNA]</scope>
    <source>
        <strain evidence="6 7">DSM 18228</strain>
    </source>
</reference>